<keyword evidence="4" id="KW-1015">Disulfide bond</keyword>
<dbReference type="Pfam" id="PF13385">
    <property type="entry name" value="Laminin_G_3"/>
    <property type="match status" value="2"/>
</dbReference>
<evidence type="ECO:0000256" key="2">
    <source>
        <dbReference type="ARBA" id="ARBA00022723"/>
    </source>
</evidence>
<dbReference type="EC" id="3.4.24.68" evidence="6"/>
<organism evidence="6 7">
    <name type="scientific">Serratia quinivorans</name>
    <dbReference type="NCBI Taxonomy" id="137545"/>
    <lineage>
        <taxon>Bacteria</taxon>
        <taxon>Pseudomonadati</taxon>
        <taxon>Pseudomonadota</taxon>
        <taxon>Gammaproteobacteria</taxon>
        <taxon>Enterobacterales</taxon>
        <taxon>Yersiniaceae</taxon>
        <taxon>Serratia</taxon>
    </lineage>
</organism>
<dbReference type="Pfam" id="PF07953">
    <property type="entry name" value="Toxin_R_bind_N"/>
    <property type="match status" value="1"/>
</dbReference>
<keyword evidence="3" id="KW-0106">Calcium</keyword>
<gene>
    <name evidence="6" type="primary">tetX</name>
    <name evidence="6" type="ORF">NCTC11544_01971</name>
</gene>
<evidence type="ECO:0000256" key="4">
    <source>
        <dbReference type="ARBA" id="ARBA00023157"/>
    </source>
</evidence>
<dbReference type="PROSITE" id="PS00018">
    <property type="entry name" value="EF_HAND_1"/>
    <property type="match status" value="1"/>
</dbReference>
<sequence length="1967" mass="217549">MNNEYTKTVFEGNTADKADTLLARIDFNTEVNDVSGNDNIEKVEGNIILVKNNIGQNGYFENGTISLVRDSFLFSTDRDFSLSFWIKSGSSSDGVIISNKDWGKGSNIGWLVGINHDYLVCNWKGVSGSRLDVGAEQNIKVADNQWHHIAVTFDRQGDAIFYKDGDQVYIINISNSGSIDSGYTTVIGADALGQYPLKGCHLDEIEIHDKVLTQEDIKQKFYDLKDKLQKPLTVFMNFEGDLKDSSGQSNDGIATGDIGFVRGFDGLAAKLDKSYITLPQSELFPALDGDFSVSFWVKANAQYEGVIFSNKDWRVGGNIGWVIGISGKSLRWNWQGAYGRRLDMADIPIADFKWHHVAIAHDRSRDAVFYLDGQEQSRVTIANSGHTNTHFDFNIGADGRGEYRLANTFLDRVNITNTIISAQQVQQEYDEYYEKLTPAPISLHYDFNDHLNDASVNGYDAVIHGKEEYVSGFANSAFLFNGDSFITIPNPELQNDLSGDFSLCFWIKAPTGNKEQTIISNKDWNSGGNPGWQLGIHKNALSWNWKGDSAGRYDLADDYPIYVADGRWHQITVSHDRFGNACFFKDGVLKQQIDIRFSGDTATALDIAVGADAMGQYRLSNETMIDELRIINRAVDRQEALALYEEYRDLIVKPLTEKFSGSLKFVGAEQTVMGSAFTLNLHLRTNDMVNVIDDCTSELHYDSSLFEFIEAVGRDISAQVTASGVLKVSVYGGRTFNNTAPLDWQKTKVGELRFKTTAAAGAGEFSLSNCQFYENGRLYQIDSLDVETHHLTINEALSLDANQDGVITLGDIIGLPHDRQVHVAEQLAFMPYKRVLFIGLDGAGAGVSMQAPYWPSVESKKETVGDRLHIPYLRKMIEQGAVTYTAQSVMPSDSAPNWGAILTGVDTSKHGVTNGVAAEYYYPENSLYPTLFKRLRQAMPNRKLAAYVSWDAIANSLIEPSLGVECVKDYDAAIVEKVTAYIAGGNMKDTAFMMVHLSNIDLAGHSKGYYGPDYYRAMTTADGQVEKIISELERQGLCEDTLVIISPDHGGGTEQADGTQTQNFSHGQNSALARTVFIAANGRTVARETAGEKTLLGGSTKDIAAMVCHALNIPQTSDEVGLRNMFMRQDELSDADLPEWVMTQVVNTPSNSVGSYQLMLANGSDDICAADITIEVDNTQVEQVIPLLADIRLLRKEFAAEKLRLVFVSDQPLPAGQALFTFTTRRHSPQYGLQIKDAMVANQQGHETLPGLTQQTLMQGDPLGITLNQETVTLEVGKQFTLIAGIKGVQADDLKWKNTRHDVVILQANETICTVNALKPGFTKITVESVDGAYSAECDVTVIAPLTLDNEGFTDKSRWLMGSATPGSKLEVTTENGASIFGSVADDGRFHLELPSLLEHSQFYIQETYPQGTKGERHSFEVRPSYNLLWDINAQASASSVWFKQPQYGADKAIDGDAGSRWASHNDPLPAWLVVDLGAEIDFDLVRIKEYESRIAAFTLEALQNGQWLPVYQGTTLGQNAELYFPRVKASQIRLNITAASDSPTIYELQIFDTANPPVREISDSALIALETRKSFNFFWEMANSDPASPGYGLVSDAKPSAICNVAQVGFALSAIPIGVNNGWITWDEGAARTLGTLNMLLNNVDQHRGFFYHFLNKWTGKRAWNSELSTIDTTLALNGVIVAGEFFGGEIKQMADQIYHKVDWEWFRNPITNQFYMAWYPENGGGFNEYKWSGPVEQASMYVLAAGSPTHPVNGDMFYSINRAKRSYRGSEPVFDTWFGSSFTNQFSNAWVDFRGKVDKLGDDWFNDAVLNSQISRQYSIDEQDNFKTFGPDSWGLSAAPGPDGIYHGTYGAPPATAASTDGTMVLSGAVGAIVFTPQASLAAMQNYYRNHPYTWGKYGFKSGYNLDVKPYWYSSSVNGLEKGISVVMLENYRTGIIWRLYMQNEAIKRGVAAIGLTARNEVSGE</sequence>
<proteinExistence type="predicted"/>
<dbReference type="Gene3D" id="2.60.120.200">
    <property type="match status" value="3"/>
</dbReference>
<evidence type="ECO:0000313" key="6">
    <source>
        <dbReference type="EMBL" id="SUI58980.1"/>
    </source>
</evidence>
<keyword evidence="2" id="KW-0479">Metal-binding</keyword>
<dbReference type="Gene3D" id="3.40.720.10">
    <property type="entry name" value="Alkaline Phosphatase, subunit A"/>
    <property type="match status" value="2"/>
</dbReference>
<dbReference type="GO" id="GO:0016787">
    <property type="term" value="F:hydrolase activity"/>
    <property type="evidence" value="ECO:0007669"/>
    <property type="project" value="UniProtKB-KW"/>
</dbReference>
<protein>
    <submittedName>
        <fullName evidence="6">Tetanus toxin</fullName>
        <ecNumber evidence="6">3.4.24.68</ecNumber>
    </submittedName>
</protein>
<dbReference type="PROSITE" id="PS50022">
    <property type="entry name" value="FA58C_3"/>
    <property type="match status" value="1"/>
</dbReference>
<dbReference type="PANTHER" id="PTHR19277:SF125">
    <property type="entry name" value="B6"/>
    <property type="match status" value="1"/>
</dbReference>
<comment type="cofactor">
    <cofactor evidence="1">
        <name>Ca(2+)</name>
        <dbReference type="ChEBI" id="CHEBI:29108"/>
    </cofactor>
</comment>
<dbReference type="SUPFAM" id="SSF49899">
    <property type="entry name" value="Concanavalin A-like lectins/glucanases"/>
    <property type="match status" value="3"/>
</dbReference>
<evidence type="ECO:0000256" key="1">
    <source>
        <dbReference type="ARBA" id="ARBA00001913"/>
    </source>
</evidence>
<dbReference type="GO" id="GO:0005576">
    <property type="term" value="C:extracellular region"/>
    <property type="evidence" value="ECO:0007669"/>
    <property type="project" value="InterPro"/>
</dbReference>
<dbReference type="InterPro" id="IPR002591">
    <property type="entry name" value="Phosphodiest/P_Trfase"/>
</dbReference>
<dbReference type="InterPro" id="IPR019282">
    <property type="entry name" value="Glycoamylase-like_cons_dom"/>
</dbReference>
<accession>A0A379ZBZ8</accession>
<dbReference type="RefSeq" id="WP_115183411.1">
    <property type="nucleotide sequence ID" value="NZ_CAMKUF010000004.1"/>
</dbReference>
<reference evidence="6 7" key="1">
    <citation type="submission" date="2018-06" db="EMBL/GenBank/DDBJ databases">
        <authorList>
            <consortium name="Pathogen Informatics"/>
            <person name="Doyle S."/>
        </authorList>
    </citation>
    <scope>NUCLEOTIDE SEQUENCE [LARGE SCALE GENOMIC DNA]</scope>
    <source>
        <strain evidence="6 7">NCTC11544</strain>
    </source>
</reference>
<keyword evidence="6" id="KW-0378">Hydrolase</keyword>
<feature type="domain" description="F5/8 type C" evidence="5">
    <location>
        <begin position="1421"/>
        <end position="1554"/>
    </location>
</feature>
<dbReference type="Pfam" id="PF01663">
    <property type="entry name" value="Phosphodiest"/>
    <property type="match status" value="1"/>
</dbReference>
<dbReference type="InterPro" id="IPR000421">
    <property type="entry name" value="FA58C"/>
</dbReference>
<evidence type="ECO:0000313" key="7">
    <source>
        <dbReference type="Proteomes" id="UP000255529"/>
    </source>
</evidence>
<dbReference type="CDD" id="cd00016">
    <property type="entry name" value="ALP_like"/>
    <property type="match status" value="1"/>
</dbReference>
<dbReference type="SUPFAM" id="SSF49785">
    <property type="entry name" value="Galactose-binding domain-like"/>
    <property type="match status" value="1"/>
</dbReference>
<dbReference type="Pfam" id="PF10091">
    <property type="entry name" value="Glycoamylase"/>
    <property type="match status" value="1"/>
</dbReference>
<name>A0A379ZBZ8_9GAMM</name>
<dbReference type="InterPro" id="IPR008979">
    <property type="entry name" value="Galactose-bd-like_sf"/>
</dbReference>
<dbReference type="InterPro" id="IPR012928">
    <property type="entry name" value="Toxin_rcpt-bd_N"/>
</dbReference>
<dbReference type="InterPro" id="IPR018247">
    <property type="entry name" value="EF_Hand_1_Ca_BS"/>
</dbReference>
<dbReference type="Gene3D" id="1.50.10.140">
    <property type="match status" value="1"/>
</dbReference>
<dbReference type="SUPFAM" id="SSF53649">
    <property type="entry name" value="Alkaline phosphatase-like"/>
    <property type="match status" value="1"/>
</dbReference>
<dbReference type="PANTHER" id="PTHR19277">
    <property type="entry name" value="PENTRAXIN"/>
    <property type="match status" value="1"/>
</dbReference>
<evidence type="ECO:0000259" key="5">
    <source>
        <dbReference type="PROSITE" id="PS50022"/>
    </source>
</evidence>
<dbReference type="Gene3D" id="2.60.40.680">
    <property type="match status" value="1"/>
</dbReference>
<dbReference type="Proteomes" id="UP000255529">
    <property type="component" value="Unassembled WGS sequence"/>
</dbReference>
<dbReference type="InterPro" id="IPR051360">
    <property type="entry name" value="Neuronal_Pentraxin_Related"/>
</dbReference>
<dbReference type="InterPro" id="IPR017850">
    <property type="entry name" value="Alkaline_phosphatase_core_sf"/>
</dbReference>
<dbReference type="Gene3D" id="2.60.40.1080">
    <property type="match status" value="1"/>
</dbReference>
<evidence type="ECO:0000256" key="3">
    <source>
        <dbReference type="ARBA" id="ARBA00022837"/>
    </source>
</evidence>
<dbReference type="InterPro" id="IPR013320">
    <property type="entry name" value="ConA-like_dom_sf"/>
</dbReference>
<dbReference type="Gene3D" id="2.60.120.260">
    <property type="entry name" value="Galactose-binding domain-like"/>
    <property type="match status" value="1"/>
</dbReference>
<dbReference type="GO" id="GO:0046872">
    <property type="term" value="F:metal ion binding"/>
    <property type="evidence" value="ECO:0007669"/>
    <property type="project" value="UniProtKB-KW"/>
</dbReference>
<dbReference type="Pfam" id="PF00754">
    <property type="entry name" value="F5_F8_type_C"/>
    <property type="match status" value="1"/>
</dbReference>
<dbReference type="EMBL" id="UGYN01000002">
    <property type="protein sequence ID" value="SUI58980.1"/>
    <property type="molecule type" value="Genomic_DNA"/>
</dbReference>